<dbReference type="EMBL" id="JABXBU010000030">
    <property type="protein sequence ID" value="KAF8785455.1"/>
    <property type="molecule type" value="Genomic_DNA"/>
</dbReference>
<dbReference type="Proteomes" id="UP000807504">
    <property type="component" value="Unassembled WGS sequence"/>
</dbReference>
<feature type="compositionally biased region" description="Basic residues" evidence="1">
    <location>
        <begin position="49"/>
        <end position="61"/>
    </location>
</feature>
<name>A0A8T0F5A7_ARGBR</name>
<dbReference type="AlphaFoldDB" id="A0A8T0F5A7"/>
<feature type="compositionally biased region" description="Polar residues" evidence="1">
    <location>
        <begin position="20"/>
        <end position="35"/>
    </location>
</feature>
<accession>A0A8T0F5A7</accession>
<reference evidence="2" key="2">
    <citation type="submission" date="2020-06" db="EMBL/GenBank/DDBJ databases">
        <authorList>
            <person name="Sheffer M."/>
        </authorList>
    </citation>
    <scope>NUCLEOTIDE SEQUENCE</scope>
</reference>
<organism evidence="2 3">
    <name type="scientific">Argiope bruennichi</name>
    <name type="common">Wasp spider</name>
    <name type="synonym">Aranea bruennichi</name>
    <dbReference type="NCBI Taxonomy" id="94029"/>
    <lineage>
        <taxon>Eukaryota</taxon>
        <taxon>Metazoa</taxon>
        <taxon>Ecdysozoa</taxon>
        <taxon>Arthropoda</taxon>
        <taxon>Chelicerata</taxon>
        <taxon>Arachnida</taxon>
        <taxon>Araneae</taxon>
        <taxon>Araneomorphae</taxon>
        <taxon>Entelegynae</taxon>
        <taxon>Araneoidea</taxon>
        <taxon>Araneidae</taxon>
        <taxon>Argiope</taxon>
    </lineage>
</organism>
<keyword evidence="3" id="KW-1185">Reference proteome</keyword>
<gene>
    <name evidence="2" type="ORF">HNY73_010989</name>
</gene>
<feature type="region of interest" description="Disordered" evidence="1">
    <location>
        <begin position="1"/>
        <end position="90"/>
    </location>
</feature>
<evidence type="ECO:0000313" key="3">
    <source>
        <dbReference type="Proteomes" id="UP000807504"/>
    </source>
</evidence>
<feature type="compositionally biased region" description="Basic and acidic residues" evidence="1">
    <location>
        <begin position="77"/>
        <end position="90"/>
    </location>
</feature>
<sequence>MPSAEVSAVVGRQVLPPSRRQCSGGLSTTKRTTINGLPLGRRQGEPPKHPPKVTRQSRPKNRCGPIDAPTRPKRRDPKLGREKDKLTSRP</sequence>
<evidence type="ECO:0000313" key="2">
    <source>
        <dbReference type="EMBL" id="KAF8785455.1"/>
    </source>
</evidence>
<evidence type="ECO:0000256" key="1">
    <source>
        <dbReference type="SAM" id="MobiDB-lite"/>
    </source>
</evidence>
<proteinExistence type="predicted"/>
<reference evidence="2" key="1">
    <citation type="journal article" date="2020" name="bioRxiv">
        <title>Chromosome-level reference genome of the European wasp spider Argiope bruennichi: a resource for studies on range expansion and evolutionary adaptation.</title>
        <authorList>
            <person name="Sheffer M.M."/>
            <person name="Hoppe A."/>
            <person name="Krehenwinkel H."/>
            <person name="Uhl G."/>
            <person name="Kuss A.W."/>
            <person name="Jensen L."/>
            <person name="Jensen C."/>
            <person name="Gillespie R.G."/>
            <person name="Hoff K.J."/>
            <person name="Prost S."/>
        </authorList>
    </citation>
    <scope>NUCLEOTIDE SEQUENCE</scope>
</reference>
<comment type="caution">
    <text evidence="2">The sequence shown here is derived from an EMBL/GenBank/DDBJ whole genome shotgun (WGS) entry which is preliminary data.</text>
</comment>
<protein>
    <submittedName>
        <fullName evidence="2">Uncharacterized protein</fullName>
    </submittedName>
</protein>